<dbReference type="CDD" id="cd16387">
    <property type="entry name" value="ParB_N_Srx"/>
    <property type="match status" value="1"/>
</dbReference>
<name>A0A455U6F2_9GAMM</name>
<dbReference type="Proteomes" id="UP000320231">
    <property type="component" value="Chromosome"/>
</dbReference>
<gene>
    <name evidence="2" type="ORF">HSBAA_30020</name>
</gene>
<sequence>MSSENEAKLRNSIRRNGLLGAIVARELNDGSLEIIGGEHRVEIAIEEGIEKVAVHNLGFLPDDKAKELMLLDNGRYGQDDAFELAALLDELSVDVDLASFMPHSSEDMDKLLTTTNIDLDALDDELNSDLEDVAVTSEKRETPTQTHQVLRFKVGMDDVDRVQRVMNRIMAEQGFSESDSMTNAGDALVHLVGEYDDE</sequence>
<dbReference type="InterPro" id="IPR003115">
    <property type="entry name" value="ParB_N"/>
</dbReference>
<reference evidence="2 3" key="1">
    <citation type="journal article" date="2019" name="Microbiol. Resour. Announc.">
        <title>Complete Genome Sequence of Halomonas sulfidaeris Strain Esulfide1 Isolated from a Metal Sulfide Rock at a Depth of 2,200 Meters, Obtained Using Nanopore Sequencing.</title>
        <authorList>
            <person name="Saito M."/>
            <person name="Nishigata A."/>
            <person name="Galipon J."/>
            <person name="Arakawa K."/>
        </authorList>
    </citation>
    <scope>NUCLEOTIDE SEQUENCE [LARGE SCALE GENOMIC DNA]</scope>
    <source>
        <strain evidence="2 3">ATCC BAA-803</strain>
    </source>
</reference>
<evidence type="ECO:0000259" key="1">
    <source>
        <dbReference type="Pfam" id="PF02195"/>
    </source>
</evidence>
<dbReference type="KEGG" id="hsr:HSBAA_30020"/>
<dbReference type="InterPro" id="IPR036086">
    <property type="entry name" value="ParB/Sulfiredoxin_sf"/>
</dbReference>
<dbReference type="SUPFAM" id="SSF110849">
    <property type="entry name" value="ParB/Sulfiredoxin"/>
    <property type="match status" value="1"/>
</dbReference>
<dbReference type="Pfam" id="PF02195">
    <property type="entry name" value="ParB_N"/>
    <property type="match status" value="1"/>
</dbReference>
<dbReference type="Gene3D" id="3.90.1530.10">
    <property type="entry name" value="Conserved hypothetical protein from pyrococcus furiosus pfu- 392566-001, ParB domain"/>
    <property type="match status" value="1"/>
</dbReference>
<protein>
    <submittedName>
        <fullName evidence="2">Chromosome partitioning protein ParB</fullName>
    </submittedName>
</protein>
<accession>A0A455U6F2</accession>
<proteinExistence type="predicted"/>
<feature type="domain" description="ParB-like N-terminal" evidence="1">
    <location>
        <begin position="3"/>
        <end position="73"/>
    </location>
</feature>
<evidence type="ECO:0000313" key="2">
    <source>
        <dbReference type="EMBL" id="BBI61696.1"/>
    </source>
</evidence>
<dbReference type="EMBL" id="AP019514">
    <property type="protein sequence ID" value="BBI61696.1"/>
    <property type="molecule type" value="Genomic_DNA"/>
</dbReference>
<organism evidence="2 3">
    <name type="scientific">Vreelandella sulfidaeris</name>
    <dbReference type="NCBI Taxonomy" id="115553"/>
    <lineage>
        <taxon>Bacteria</taxon>
        <taxon>Pseudomonadati</taxon>
        <taxon>Pseudomonadota</taxon>
        <taxon>Gammaproteobacteria</taxon>
        <taxon>Oceanospirillales</taxon>
        <taxon>Halomonadaceae</taxon>
        <taxon>Vreelandella</taxon>
    </lineage>
</organism>
<dbReference type="AlphaFoldDB" id="A0A455U6F2"/>
<evidence type="ECO:0000313" key="3">
    <source>
        <dbReference type="Proteomes" id="UP000320231"/>
    </source>
</evidence>